<evidence type="ECO:0000256" key="1">
    <source>
        <dbReference type="SAM" id="Phobius"/>
    </source>
</evidence>
<organism evidence="2 3">
    <name type="scientific">Pseudomarimonas salicorniae</name>
    <dbReference type="NCBI Taxonomy" id="2933270"/>
    <lineage>
        <taxon>Bacteria</taxon>
        <taxon>Pseudomonadati</taxon>
        <taxon>Pseudomonadota</taxon>
        <taxon>Gammaproteobacteria</taxon>
        <taxon>Lysobacterales</taxon>
        <taxon>Lysobacteraceae</taxon>
        <taxon>Pseudomarimonas</taxon>
    </lineage>
</organism>
<reference evidence="2" key="1">
    <citation type="submission" date="2022-04" db="EMBL/GenBank/DDBJ databases">
        <title>Lysobacter sp. CAU 1642 isolated from sea sand.</title>
        <authorList>
            <person name="Kim W."/>
        </authorList>
    </citation>
    <scope>NUCLEOTIDE SEQUENCE</scope>
    <source>
        <strain evidence="2">CAU 1642</strain>
    </source>
</reference>
<feature type="transmembrane region" description="Helical" evidence="1">
    <location>
        <begin position="52"/>
        <end position="70"/>
    </location>
</feature>
<feature type="transmembrane region" description="Helical" evidence="1">
    <location>
        <begin position="16"/>
        <end position="40"/>
    </location>
</feature>
<protein>
    <submittedName>
        <fullName evidence="2">Uncharacterized protein</fullName>
    </submittedName>
</protein>
<keyword evidence="3" id="KW-1185">Reference proteome</keyword>
<dbReference type="Proteomes" id="UP001431449">
    <property type="component" value="Unassembled WGS sequence"/>
</dbReference>
<evidence type="ECO:0000313" key="2">
    <source>
        <dbReference type="EMBL" id="MCK7592284.1"/>
    </source>
</evidence>
<keyword evidence="1" id="KW-1133">Transmembrane helix</keyword>
<dbReference type="EMBL" id="JALNMH010000001">
    <property type="protein sequence ID" value="MCK7592284.1"/>
    <property type="molecule type" value="Genomic_DNA"/>
</dbReference>
<name>A0ABT0GCL6_9GAMM</name>
<keyword evidence="1" id="KW-0812">Transmembrane</keyword>
<sequence>MEYRHYDAVPAWRQQWFFWICLFILPPLALLVLLTGDVYYRAGAEVRRFGALNRLIGILVLGTVIAQLLMPRY</sequence>
<comment type="caution">
    <text evidence="2">The sequence shown here is derived from an EMBL/GenBank/DDBJ whole genome shotgun (WGS) entry which is preliminary data.</text>
</comment>
<accession>A0ABT0GCL6</accession>
<dbReference type="RefSeq" id="WP_248204340.1">
    <property type="nucleotide sequence ID" value="NZ_JALNMH010000001.1"/>
</dbReference>
<keyword evidence="1" id="KW-0472">Membrane</keyword>
<evidence type="ECO:0000313" key="3">
    <source>
        <dbReference type="Proteomes" id="UP001431449"/>
    </source>
</evidence>
<proteinExistence type="predicted"/>
<gene>
    <name evidence="2" type="ORF">M0G41_01215</name>
</gene>